<dbReference type="Gene3D" id="2.115.10.20">
    <property type="entry name" value="Glycosyl hydrolase domain, family 43"/>
    <property type="match status" value="1"/>
</dbReference>
<evidence type="ECO:0000256" key="1">
    <source>
        <dbReference type="ARBA" id="ARBA00022676"/>
    </source>
</evidence>
<reference evidence="4 5" key="1">
    <citation type="submission" date="2020-12" db="EMBL/GenBank/DDBJ databases">
        <title>Sulforoseuscoccus oceanibium gen. nov., sp. nov., a representative of the phylum Verrucomicrobia with special cytoplasmic membrane, and proposal of Sulforoseuscoccusaceae fam. nov.</title>
        <authorList>
            <person name="Xi F."/>
        </authorList>
    </citation>
    <scope>NUCLEOTIDE SEQUENCE [LARGE SCALE GENOMIC DNA]</scope>
    <source>
        <strain evidence="4 5">T37</strain>
    </source>
</reference>
<keyword evidence="2" id="KW-0808">Transferase</keyword>
<accession>A0A6B3L824</accession>
<dbReference type="GO" id="GO:0016757">
    <property type="term" value="F:glycosyltransferase activity"/>
    <property type="evidence" value="ECO:0007669"/>
    <property type="project" value="UniProtKB-KW"/>
</dbReference>
<dbReference type="Pfam" id="PF04041">
    <property type="entry name" value="Glyco_hydro_130"/>
    <property type="match status" value="1"/>
</dbReference>
<evidence type="ECO:0000313" key="4">
    <source>
        <dbReference type="EMBL" id="QQL45253.1"/>
    </source>
</evidence>
<protein>
    <recommendedName>
        <fullName evidence="6">Glycosidase</fullName>
    </recommendedName>
</protein>
<name>A0A6B3L824_9BACT</name>
<dbReference type="InterPro" id="IPR023296">
    <property type="entry name" value="Glyco_hydro_beta-prop_sf"/>
</dbReference>
<dbReference type="RefSeq" id="WP_164363999.1">
    <property type="nucleotide sequence ID" value="NZ_CP066776.1"/>
</dbReference>
<sequence>MHMKTFPTPVLTRDDVPAICRELTDVTSVFNPGAAVWKGREWLMLRVQDRGRRSWLVPAERRGDGSMQVLAHAAKIRGLEKRPEQIFHVYDPRLTVLEGELMMVAAVDTDAGCRLVTSRCVSNDLSEFEMVGFDASGDRRNGVLFPEKIGGRYVRLERPNGMSLEGGPTSGDAICLATSDDLEHWELEKTVMSGRWHYWDERIGSGPPPVRLDDSLGGGWLHLYHGIATHFAGCNVYQGGVTVLDRDDPGKVVARSPMNVLEPRQPWEFMGQVPNVVFPSGMVVEADASGRIGSDAKVRVYYGAADTVVGMAEATVGQLVAECE</sequence>
<evidence type="ECO:0008006" key="6">
    <source>
        <dbReference type="Google" id="ProtNLM"/>
    </source>
</evidence>
<dbReference type="InterPro" id="IPR007184">
    <property type="entry name" value="Mannoside_phosphorylase"/>
</dbReference>
<dbReference type="SUPFAM" id="SSF75005">
    <property type="entry name" value="Arabinanase/levansucrase/invertase"/>
    <property type="match status" value="1"/>
</dbReference>
<evidence type="ECO:0000256" key="2">
    <source>
        <dbReference type="ARBA" id="ARBA00022679"/>
    </source>
</evidence>
<comment type="similarity">
    <text evidence="3">Belongs to the glycosyl hydrolase 130 family.</text>
</comment>
<evidence type="ECO:0000313" key="5">
    <source>
        <dbReference type="Proteomes" id="UP000475117"/>
    </source>
</evidence>
<keyword evidence="5" id="KW-1185">Reference proteome</keyword>
<gene>
    <name evidence="4" type="ORF">G3M56_001300</name>
</gene>
<dbReference type="AlphaFoldDB" id="A0A6B3L824"/>
<dbReference type="PANTHER" id="PTHR34106">
    <property type="entry name" value="GLYCOSIDASE"/>
    <property type="match status" value="1"/>
</dbReference>
<keyword evidence="1" id="KW-0328">Glycosyltransferase</keyword>
<dbReference type="KEGG" id="soa:G3M56_001300"/>
<organism evidence="4 5">
    <name type="scientific">Sulfuriroseicoccus oceanibius</name>
    <dbReference type="NCBI Taxonomy" id="2707525"/>
    <lineage>
        <taxon>Bacteria</taxon>
        <taxon>Pseudomonadati</taxon>
        <taxon>Verrucomicrobiota</taxon>
        <taxon>Verrucomicrobiia</taxon>
        <taxon>Verrucomicrobiales</taxon>
        <taxon>Verrucomicrobiaceae</taxon>
        <taxon>Sulfuriroseicoccus</taxon>
    </lineage>
</organism>
<proteinExistence type="inferred from homology"/>
<dbReference type="EMBL" id="CP066776">
    <property type="protein sequence ID" value="QQL45253.1"/>
    <property type="molecule type" value="Genomic_DNA"/>
</dbReference>
<evidence type="ECO:0000256" key="3">
    <source>
        <dbReference type="ARBA" id="ARBA00024356"/>
    </source>
</evidence>
<dbReference type="Proteomes" id="UP000475117">
    <property type="component" value="Chromosome"/>
</dbReference>
<dbReference type="PANTHER" id="PTHR34106:SF5">
    <property type="entry name" value="GLYCOSIDASE"/>
    <property type="match status" value="1"/>
</dbReference>